<dbReference type="PANTHER" id="PTHR43540:SF9">
    <property type="entry name" value="FAMILY HYDROLASE, PUTATIVE (AFU_ORTHOLOGUE AFUA_2G08700)-RELATED"/>
    <property type="match status" value="1"/>
</dbReference>
<sequence>MQPGRSRVTAEPYLWPYDASFDRSTTALVVIDMQRDFNVPDIIFVTGRLVCEEGGYLSSQGYDLSAIRSIIPKIQTLLSTFRQAGLPIFHTREGHRPDLSDLSSRELFRSRNNPSGRGIGDQGPLGRLLVRGEAGHDIVNELYPLSGEPIIDKPGKGAYANTDFDLLLRVKGIRNLVLCGVTTDVCVHTTMREANDRGYDCLLVEDCCAASEKRLHDAAIEMVRTEGGVFGATGKSEDLLSVSYGSLAFQFGICR</sequence>
<dbReference type="InterPro" id="IPR050272">
    <property type="entry name" value="Isochorismatase-like_hydrls"/>
</dbReference>
<evidence type="ECO:0000313" key="5">
    <source>
        <dbReference type="Proteomes" id="UP000281677"/>
    </source>
</evidence>
<dbReference type="GO" id="GO:0016787">
    <property type="term" value="F:hydrolase activity"/>
    <property type="evidence" value="ECO:0007669"/>
    <property type="project" value="UniProtKB-KW"/>
</dbReference>
<accession>A0A3M7IF66</accession>
<evidence type="ECO:0000256" key="1">
    <source>
        <dbReference type="ARBA" id="ARBA00006336"/>
    </source>
</evidence>
<dbReference type="SUPFAM" id="SSF52499">
    <property type="entry name" value="Isochorismatase-like hydrolases"/>
    <property type="match status" value="1"/>
</dbReference>
<reference evidence="4 5" key="1">
    <citation type="journal article" date="2018" name="BMC Genomics">
        <title>Genomic evidence for intraspecific hybridization in a clonal and extremely halotolerant yeast.</title>
        <authorList>
            <person name="Gostincar C."/>
            <person name="Stajich J.E."/>
            <person name="Zupancic J."/>
            <person name="Zalar P."/>
            <person name="Gunde-Cimerman N."/>
        </authorList>
    </citation>
    <scope>NUCLEOTIDE SEQUENCE [LARGE SCALE GENOMIC DNA]</scope>
    <source>
        <strain evidence="4 5">EXF-120</strain>
    </source>
</reference>
<dbReference type="PANTHER" id="PTHR43540">
    <property type="entry name" value="PEROXYUREIDOACRYLATE/UREIDOACRYLATE AMIDOHYDROLASE-RELATED"/>
    <property type="match status" value="1"/>
</dbReference>
<keyword evidence="2" id="KW-0378">Hydrolase</keyword>
<protein>
    <recommendedName>
        <fullName evidence="3">Isochorismatase-like domain-containing protein</fullName>
    </recommendedName>
</protein>
<dbReference type="Pfam" id="PF00857">
    <property type="entry name" value="Isochorismatase"/>
    <property type="match status" value="1"/>
</dbReference>
<dbReference type="Proteomes" id="UP000281677">
    <property type="component" value="Unassembled WGS sequence"/>
</dbReference>
<dbReference type="VEuPathDB" id="FungiDB:BTJ68_04469"/>
<evidence type="ECO:0000313" key="4">
    <source>
        <dbReference type="EMBL" id="RMZ24088.1"/>
    </source>
</evidence>
<comment type="caution">
    <text evidence="4">The sequence shown here is derived from an EMBL/GenBank/DDBJ whole genome shotgun (WGS) entry which is preliminary data.</text>
</comment>
<dbReference type="AlphaFoldDB" id="A0A3M7IF66"/>
<organism evidence="4 5">
    <name type="scientific">Hortaea werneckii</name>
    <name type="common">Black yeast</name>
    <name type="synonym">Cladosporium werneckii</name>
    <dbReference type="NCBI Taxonomy" id="91943"/>
    <lineage>
        <taxon>Eukaryota</taxon>
        <taxon>Fungi</taxon>
        <taxon>Dikarya</taxon>
        <taxon>Ascomycota</taxon>
        <taxon>Pezizomycotina</taxon>
        <taxon>Dothideomycetes</taxon>
        <taxon>Dothideomycetidae</taxon>
        <taxon>Mycosphaerellales</taxon>
        <taxon>Teratosphaeriaceae</taxon>
        <taxon>Hortaea</taxon>
    </lineage>
</organism>
<dbReference type="CDD" id="cd00431">
    <property type="entry name" value="cysteine_hydrolases"/>
    <property type="match status" value="1"/>
</dbReference>
<feature type="domain" description="Isochorismatase-like" evidence="3">
    <location>
        <begin position="26"/>
        <end position="229"/>
    </location>
</feature>
<dbReference type="InterPro" id="IPR000868">
    <property type="entry name" value="Isochorismatase-like_dom"/>
</dbReference>
<name>A0A3M7IF66_HORWE</name>
<proteinExistence type="inferred from homology"/>
<gene>
    <name evidence="4" type="ORF">D0859_11872</name>
</gene>
<comment type="similarity">
    <text evidence="1">Belongs to the isochorismatase family.</text>
</comment>
<dbReference type="EMBL" id="QWIT01000438">
    <property type="protein sequence ID" value="RMZ24088.1"/>
    <property type="molecule type" value="Genomic_DNA"/>
</dbReference>
<dbReference type="Gene3D" id="3.40.50.850">
    <property type="entry name" value="Isochorismatase-like"/>
    <property type="match status" value="1"/>
</dbReference>
<dbReference type="InterPro" id="IPR036380">
    <property type="entry name" value="Isochorismatase-like_sf"/>
</dbReference>
<dbReference type="OrthoDB" id="167809at2759"/>
<evidence type="ECO:0000259" key="3">
    <source>
        <dbReference type="Pfam" id="PF00857"/>
    </source>
</evidence>
<evidence type="ECO:0000256" key="2">
    <source>
        <dbReference type="ARBA" id="ARBA00022801"/>
    </source>
</evidence>